<reference evidence="1" key="1">
    <citation type="submission" date="2020-11" db="EMBL/GenBank/DDBJ databases">
        <authorList>
            <person name="Tran Van P."/>
        </authorList>
    </citation>
    <scope>NUCLEOTIDE SEQUENCE</scope>
</reference>
<sequence length="104" mass="11482">METGEALDEVTSEVKNWLTSLGSKASTVSQILEENSEKVMAAIQQGIDRANTKAISNAQKVQKYAILPKDFSIPSGELGPTLKLKRRFIAAKYNDIIESFYQST</sequence>
<gene>
    <name evidence="1" type="ORF">TCEB3V08_LOCUS11760</name>
</gene>
<dbReference type="EMBL" id="OC323666">
    <property type="protein sequence ID" value="CAD7413405.1"/>
    <property type="molecule type" value="Genomic_DNA"/>
</dbReference>
<proteinExistence type="predicted"/>
<protein>
    <submittedName>
        <fullName evidence="1">Uncharacterized protein</fullName>
    </submittedName>
</protein>
<organism evidence="1">
    <name type="scientific">Timema cristinae</name>
    <name type="common">Walking stick</name>
    <dbReference type="NCBI Taxonomy" id="61476"/>
    <lineage>
        <taxon>Eukaryota</taxon>
        <taxon>Metazoa</taxon>
        <taxon>Ecdysozoa</taxon>
        <taxon>Arthropoda</taxon>
        <taxon>Hexapoda</taxon>
        <taxon>Insecta</taxon>
        <taxon>Pterygota</taxon>
        <taxon>Neoptera</taxon>
        <taxon>Polyneoptera</taxon>
        <taxon>Phasmatodea</taxon>
        <taxon>Timematodea</taxon>
        <taxon>Timematoidea</taxon>
        <taxon>Timematidae</taxon>
        <taxon>Timema</taxon>
    </lineage>
</organism>
<dbReference type="AlphaFoldDB" id="A0A7R9DEX8"/>
<name>A0A7R9DEX8_TIMCR</name>
<accession>A0A7R9DEX8</accession>
<evidence type="ECO:0000313" key="1">
    <source>
        <dbReference type="EMBL" id="CAD7413405.1"/>
    </source>
</evidence>